<protein>
    <submittedName>
        <fullName evidence="3">Uncharacterized protein</fullName>
    </submittedName>
</protein>
<evidence type="ECO:0000313" key="4">
    <source>
        <dbReference type="Proteomes" id="UP000295023"/>
    </source>
</evidence>
<evidence type="ECO:0000259" key="2">
    <source>
        <dbReference type="Pfam" id="PF13592"/>
    </source>
</evidence>
<sequence>MAAELSGRLYLTAKAVCGFVATRFGLSYTPNTMAKLLSRVGFVWRAPKRLPAKANAAAQQAFLAQTLAPLTAQAVADPSARPLYFEDATHPAYDAHHACGWIRRGETRTLNSNHGRVNVTLNGALRWPGREVVTREAKRITGPEMVAFLQNLAARHPKAETVRGALDSATCNRAATVREWLAMPEAGKFIGRQVDCRLLCPPNLSVVVRKMVIALGR</sequence>
<reference evidence="3 4" key="1">
    <citation type="submission" date="2019-03" db="EMBL/GenBank/DDBJ databases">
        <title>Paracraurococcus aquatilis NE82 genome sequence.</title>
        <authorList>
            <person name="Zhao Y."/>
            <person name="Du Z."/>
        </authorList>
    </citation>
    <scope>NUCLEOTIDE SEQUENCE [LARGE SCALE GENOMIC DNA]</scope>
    <source>
        <strain evidence="3 4">NE82</strain>
    </source>
</reference>
<dbReference type="InterPro" id="IPR038717">
    <property type="entry name" value="Tc1-like_DDE_dom"/>
</dbReference>
<dbReference type="RefSeq" id="WP_132296026.1">
    <property type="nucleotide sequence ID" value="NZ_SKBM01000036.1"/>
</dbReference>
<evidence type="ECO:0000259" key="1">
    <source>
        <dbReference type="Pfam" id="PF13358"/>
    </source>
</evidence>
<feature type="domain" description="Tc1-like transposase DDE" evidence="1">
    <location>
        <begin position="83"/>
        <end position="182"/>
    </location>
</feature>
<organism evidence="3 4">
    <name type="scientific">Roseicella aquatilis</name>
    <dbReference type="NCBI Taxonomy" id="2527868"/>
    <lineage>
        <taxon>Bacteria</taxon>
        <taxon>Pseudomonadati</taxon>
        <taxon>Pseudomonadota</taxon>
        <taxon>Alphaproteobacteria</taxon>
        <taxon>Acetobacterales</taxon>
        <taxon>Roseomonadaceae</taxon>
        <taxon>Roseicella</taxon>
    </lineage>
</organism>
<comment type="caution">
    <text evidence="3">The sequence shown here is derived from an EMBL/GenBank/DDBJ whole genome shotgun (WGS) entry which is preliminary data.</text>
</comment>
<feature type="domain" description="Winged helix-turn helix" evidence="2">
    <location>
        <begin position="9"/>
        <end position="65"/>
    </location>
</feature>
<dbReference type="EMBL" id="SKBM01000036">
    <property type="protein sequence ID" value="TCZ53898.1"/>
    <property type="molecule type" value="Genomic_DNA"/>
</dbReference>
<dbReference type="Pfam" id="PF13592">
    <property type="entry name" value="HTH_33"/>
    <property type="match status" value="1"/>
</dbReference>
<dbReference type="OrthoDB" id="7238295at2"/>
<dbReference type="Proteomes" id="UP000295023">
    <property type="component" value="Unassembled WGS sequence"/>
</dbReference>
<accession>A0A4R4D3A3</accession>
<dbReference type="AlphaFoldDB" id="A0A4R4D3A3"/>
<proteinExistence type="predicted"/>
<dbReference type="Pfam" id="PF13358">
    <property type="entry name" value="DDE_3"/>
    <property type="match status" value="1"/>
</dbReference>
<keyword evidence="4" id="KW-1185">Reference proteome</keyword>
<gene>
    <name evidence="3" type="ORF">EXY23_24130</name>
</gene>
<name>A0A4R4D3A3_9PROT</name>
<evidence type="ECO:0000313" key="3">
    <source>
        <dbReference type="EMBL" id="TCZ53898.1"/>
    </source>
</evidence>
<dbReference type="InterPro" id="IPR025959">
    <property type="entry name" value="Winged_HTH_dom"/>
</dbReference>